<sequence length="206" mass="23053">MARENIADKDTISIKIAIFLSFISLTVGFVSGIFFYSWFIDPDQSVQRTDRPAPAVSQQAIPPEMMAKIRLLQNEVTRNPEKTQGWVQLGNVYFDTDQFQNAIDAYQKALELDKSNPDVWTDLGVMFRRNKEPAAALGAFKEAVKINPRHEQALFNQGVVFLHDMGDTVAAIEVWEKICQLNPQAKAPNGQSLPDLVKKLKQGSGS</sequence>
<keyword evidence="2" id="KW-1133">Transmembrane helix</keyword>
<evidence type="ECO:0000313" key="4">
    <source>
        <dbReference type="EMBL" id="MFC1850564.1"/>
    </source>
</evidence>
<dbReference type="InterPro" id="IPR019734">
    <property type="entry name" value="TPR_rpt"/>
</dbReference>
<evidence type="ECO:0000256" key="2">
    <source>
        <dbReference type="SAM" id="Phobius"/>
    </source>
</evidence>
<dbReference type="EMBL" id="JBHPBY010000108">
    <property type="protein sequence ID" value="MFC1850564.1"/>
    <property type="molecule type" value="Genomic_DNA"/>
</dbReference>
<keyword evidence="2" id="KW-0812">Transmembrane</keyword>
<dbReference type="PROSITE" id="PS50293">
    <property type="entry name" value="TPR_REGION"/>
    <property type="match status" value="1"/>
</dbReference>
<keyword evidence="2" id="KW-0472">Membrane</keyword>
<organism evidence="4 5">
    <name type="scientific">candidate division CSSED10-310 bacterium</name>
    <dbReference type="NCBI Taxonomy" id="2855610"/>
    <lineage>
        <taxon>Bacteria</taxon>
        <taxon>Bacteria division CSSED10-310</taxon>
    </lineage>
</organism>
<feature type="repeat" description="TPR" evidence="1">
    <location>
        <begin position="83"/>
        <end position="116"/>
    </location>
</feature>
<dbReference type="Gene3D" id="1.25.40.10">
    <property type="entry name" value="Tetratricopeptide repeat domain"/>
    <property type="match status" value="1"/>
</dbReference>
<protein>
    <submittedName>
        <fullName evidence="4">Tetratricopeptide repeat protein</fullName>
    </submittedName>
</protein>
<evidence type="ECO:0000256" key="1">
    <source>
        <dbReference type="PROSITE-ProRule" id="PRU00339"/>
    </source>
</evidence>
<evidence type="ECO:0000259" key="3">
    <source>
        <dbReference type="Pfam" id="PF23914"/>
    </source>
</evidence>
<keyword evidence="5" id="KW-1185">Reference proteome</keyword>
<feature type="domain" description="Cytochrome c-type biogenesis protein H TPR" evidence="3">
    <location>
        <begin position="72"/>
        <end position="184"/>
    </location>
</feature>
<reference evidence="4 5" key="1">
    <citation type="submission" date="2024-09" db="EMBL/GenBank/DDBJ databases">
        <title>Laminarin stimulates single cell rates of sulfate reduction while oxygen inhibits transcriptomic activity in coastal marine sediment.</title>
        <authorList>
            <person name="Lindsay M."/>
            <person name="Orcutt B."/>
            <person name="Emerson D."/>
            <person name="Stepanauskas R."/>
            <person name="D'Angelo T."/>
        </authorList>
    </citation>
    <scope>NUCLEOTIDE SEQUENCE [LARGE SCALE GENOMIC DNA]</scope>
    <source>
        <strain evidence="4">SAG AM-311-K15</strain>
    </source>
</reference>
<dbReference type="InterPro" id="IPR011990">
    <property type="entry name" value="TPR-like_helical_dom_sf"/>
</dbReference>
<name>A0ABV6YWH8_UNCC1</name>
<feature type="repeat" description="TPR" evidence="1">
    <location>
        <begin position="117"/>
        <end position="150"/>
    </location>
</feature>
<keyword evidence="1" id="KW-0802">TPR repeat</keyword>
<dbReference type="SMART" id="SM00028">
    <property type="entry name" value="TPR"/>
    <property type="match status" value="3"/>
</dbReference>
<gene>
    <name evidence="4" type="ORF">ACFL27_10265</name>
</gene>
<accession>A0ABV6YWH8</accession>
<proteinExistence type="predicted"/>
<dbReference type="Proteomes" id="UP001594351">
    <property type="component" value="Unassembled WGS sequence"/>
</dbReference>
<dbReference type="PANTHER" id="PTHR44395">
    <property type="match status" value="1"/>
</dbReference>
<dbReference type="InterPro" id="IPR056413">
    <property type="entry name" value="TPR_CcmH_CycH"/>
</dbReference>
<dbReference type="PANTHER" id="PTHR44395:SF1">
    <property type="entry name" value="PROTEIN O-MANNOSYL-TRANSFERASE TMTC3"/>
    <property type="match status" value="1"/>
</dbReference>
<evidence type="ECO:0000313" key="5">
    <source>
        <dbReference type="Proteomes" id="UP001594351"/>
    </source>
</evidence>
<dbReference type="PROSITE" id="PS50005">
    <property type="entry name" value="TPR"/>
    <property type="match status" value="2"/>
</dbReference>
<feature type="transmembrane region" description="Helical" evidence="2">
    <location>
        <begin position="12"/>
        <end position="39"/>
    </location>
</feature>
<dbReference type="Pfam" id="PF23914">
    <property type="entry name" value="TPR_CcmH_CycH"/>
    <property type="match status" value="1"/>
</dbReference>
<comment type="caution">
    <text evidence="4">The sequence shown here is derived from an EMBL/GenBank/DDBJ whole genome shotgun (WGS) entry which is preliminary data.</text>
</comment>
<dbReference type="SUPFAM" id="SSF48452">
    <property type="entry name" value="TPR-like"/>
    <property type="match status" value="1"/>
</dbReference>